<dbReference type="InterPro" id="IPR006264">
    <property type="entry name" value="EPSP_synthase"/>
</dbReference>
<comment type="subunit">
    <text evidence="7">Monomer.</text>
</comment>
<dbReference type="InterPro" id="IPR001986">
    <property type="entry name" value="Enolpyruvate_Tfrase_dom"/>
</dbReference>
<dbReference type="EC" id="2.5.1.19" evidence="7"/>
<evidence type="ECO:0000259" key="8">
    <source>
        <dbReference type="Pfam" id="PF00275"/>
    </source>
</evidence>
<dbReference type="Gene3D" id="3.65.10.10">
    <property type="entry name" value="Enolpyruvate transferase domain"/>
    <property type="match status" value="2"/>
</dbReference>
<evidence type="ECO:0000256" key="7">
    <source>
        <dbReference type="HAMAP-Rule" id="MF_00210"/>
    </source>
</evidence>
<organism evidence="9 10">
    <name type="scientific">Anaeromassilibacillus senegalensis</name>
    <dbReference type="NCBI Taxonomy" id="1673717"/>
    <lineage>
        <taxon>Bacteria</taxon>
        <taxon>Bacillati</taxon>
        <taxon>Bacillota</taxon>
        <taxon>Clostridia</taxon>
        <taxon>Eubacteriales</taxon>
        <taxon>Acutalibacteraceae</taxon>
        <taxon>Anaeromassilibacillus</taxon>
    </lineage>
</organism>
<dbReference type="CDD" id="cd01556">
    <property type="entry name" value="EPSP_synthase"/>
    <property type="match status" value="1"/>
</dbReference>
<comment type="catalytic activity">
    <reaction evidence="6">
        <text>3-phosphoshikimate + phosphoenolpyruvate = 5-O-(1-carboxyvinyl)-3-phosphoshikimate + phosphate</text>
        <dbReference type="Rhea" id="RHEA:21256"/>
        <dbReference type="ChEBI" id="CHEBI:43474"/>
        <dbReference type="ChEBI" id="CHEBI:57701"/>
        <dbReference type="ChEBI" id="CHEBI:58702"/>
        <dbReference type="ChEBI" id="CHEBI:145989"/>
        <dbReference type="EC" id="2.5.1.19"/>
    </reaction>
    <physiologicalReaction direction="left-to-right" evidence="6">
        <dbReference type="Rhea" id="RHEA:21257"/>
    </physiologicalReaction>
</comment>
<feature type="binding site" evidence="7">
    <location>
        <position position="21"/>
    </location>
    <ligand>
        <name>phosphoenolpyruvate</name>
        <dbReference type="ChEBI" id="CHEBI:58702"/>
    </ligand>
</feature>
<comment type="caution">
    <text evidence="9">The sequence shown here is derived from an EMBL/GenBank/DDBJ whole genome shotgun (WGS) entry which is preliminary data.</text>
</comment>
<feature type="binding site" evidence="7">
    <location>
        <position position="400"/>
    </location>
    <ligand>
        <name>phosphoenolpyruvate</name>
        <dbReference type="ChEBI" id="CHEBI:58702"/>
    </ligand>
</feature>
<name>A0ABS9MFI7_9FIRM</name>
<sequence length="422" mass="44396">MSKVIVHPSTLQGTVSVPCSKSAAHRAILCAALAQGESILSPIAVSNDIHVTAQAAQALGANILEEQRTWRVTGGSTPQSPAEIDCGESGSTLRFLIPICAALGMEATFTGHGRLPERPIGVYLDVLPAHGVSCHTEGGLPLSINGTLKPGEFILPGNISSQFITGLLLACPLLAGESTIRLSSPLESAAYVDMTLEAMRAFGVTVDPLDNGWRIPGGQRYRARPFSVEGDWSQAAFFLAAGALGGTLSIGGLKRESTQGDRAAESLFAAFGAECAWKDETLCIKSNNLYGMEIDAAQIPDLVPILAATAALAKGRTRIYNAARLRIKESDRLAAMADGLNRLGAQVQETPDGLLIDGVESLHGGEVDGYNDHRVVMALSIAALRADGPVTISDAESIRKSYPAFFEDYNRLGGKADVINMG</sequence>
<feature type="binding site" evidence="7">
    <location>
        <position position="162"/>
    </location>
    <ligand>
        <name>phosphoenolpyruvate</name>
        <dbReference type="ChEBI" id="CHEBI:58702"/>
    </ligand>
</feature>
<dbReference type="SUPFAM" id="SSF55205">
    <property type="entry name" value="EPT/RTPC-like"/>
    <property type="match status" value="1"/>
</dbReference>
<dbReference type="NCBIfam" id="TIGR01356">
    <property type="entry name" value="aroA"/>
    <property type="match status" value="1"/>
</dbReference>
<dbReference type="PIRSF" id="PIRSF000505">
    <property type="entry name" value="EPSPS"/>
    <property type="match status" value="1"/>
</dbReference>
<feature type="binding site" evidence="7">
    <location>
        <position position="188"/>
    </location>
    <ligand>
        <name>3-phosphoshikimate</name>
        <dbReference type="ChEBI" id="CHEBI:145989"/>
    </ligand>
</feature>
<gene>
    <name evidence="7 9" type="primary">aroA</name>
    <name evidence="9" type="ORF">L0P57_01180</name>
</gene>
<feature type="binding site" evidence="7">
    <location>
        <position position="118"/>
    </location>
    <ligand>
        <name>phosphoenolpyruvate</name>
        <dbReference type="ChEBI" id="CHEBI:58702"/>
    </ligand>
</feature>
<feature type="binding site" evidence="7">
    <location>
        <position position="301"/>
    </location>
    <ligand>
        <name>3-phosphoshikimate</name>
        <dbReference type="ChEBI" id="CHEBI:145989"/>
    </ligand>
</feature>
<feature type="binding site" evidence="7">
    <location>
        <position position="160"/>
    </location>
    <ligand>
        <name>3-phosphoshikimate</name>
        <dbReference type="ChEBI" id="CHEBI:145989"/>
    </ligand>
</feature>
<dbReference type="PANTHER" id="PTHR21090">
    <property type="entry name" value="AROM/DEHYDROQUINATE SYNTHASE"/>
    <property type="match status" value="1"/>
</dbReference>
<feature type="binding site" evidence="7">
    <location>
        <position position="162"/>
    </location>
    <ligand>
        <name>3-phosphoshikimate</name>
        <dbReference type="ChEBI" id="CHEBI:145989"/>
    </ligand>
</feature>
<keyword evidence="5 7" id="KW-0057">Aromatic amino acid biosynthesis</keyword>
<feature type="binding site" evidence="7">
    <location>
        <position position="90"/>
    </location>
    <ligand>
        <name>phosphoenolpyruvate</name>
        <dbReference type="ChEBI" id="CHEBI:58702"/>
    </ligand>
</feature>
<feature type="binding site" evidence="7">
    <location>
        <position position="328"/>
    </location>
    <ligand>
        <name>3-phosphoshikimate</name>
        <dbReference type="ChEBI" id="CHEBI:145989"/>
    </ligand>
</feature>
<dbReference type="PROSITE" id="PS00885">
    <property type="entry name" value="EPSP_SYNTHASE_2"/>
    <property type="match status" value="1"/>
</dbReference>
<dbReference type="PANTHER" id="PTHR21090:SF5">
    <property type="entry name" value="PENTAFUNCTIONAL AROM POLYPEPTIDE"/>
    <property type="match status" value="1"/>
</dbReference>
<reference evidence="9 10" key="1">
    <citation type="submission" date="2022-01" db="EMBL/GenBank/DDBJ databases">
        <title>Collection of gut derived symbiotic bacterial strains cultured from healthy donors.</title>
        <authorList>
            <person name="Lin H."/>
            <person name="Kohout C."/>
            <person name="Waligurski E."/>
            <person name="Pamer E.G."/>
        </authorList>
    </citation>
    <scope>NUCLEOTIDE SEQUENCE [LARGE SCALE GENOMIC DNA]</scope>
    <source>
        <strain evidence="9 10">DFI.7.58</strain>
    </source>
</reference>
<keyword evidence="3 7" id="KW-0028">Amino-acid biosynthesis</keyword>
<comment type="pathway">
    <text evidence="1 7">Metabolic intermediate biosynthesis; chorismate biosynthesis; chorismate from D-erythrose 4-phosphate and phosphoenolpyruvate: step 6/7.</text>
</comment>
<dbReference type="GO" id="GO:0003866">
    <property type="term" value="F:3-phosphoshikimate 1-carboxyvinyltransferase activity"/>
    <property type="evidence" value="ECO:0007669"/>
    <property type="project" value="UniProtKB-EC"/>
</dbReference>
<evidence type="ECO:0000256" key="4">
    <source>
        <dbReference type="ARBA" id="ARBA00022679"/>
    </source>
</evidence>
<comment type="function">
    <text evidence="7">Catalyzes the transfer of the enolpyruvyl moiety of phosphoenolpyruvate (PEP) to the 5-hydroxyl of shikimate-3-phosphate (S3P) to produce enolpyruvyl shikimate-3-phosphate and inorganic phosphate.</text>
</comment>
<dbReference type="InterPro" id="IPR023193">
    <property type="entry name" value="EPSP_synthase_CS"/>
</dbReference>
<feature type="binding site" evidence="7">
    <location>
        <position position="26"/>
    </location>
    <ligand>
        <name>3-phosphoshikimate</name>
        <dbReference type="ChEBI" id="CHEBI:145989"/>
    </ligand>
</feature>
<accession>A0ABS9MFI7</accession>
<comment type="subcellular location">
    <subcellularLocation>
        <location evidence="7">Cytoplasm</location>
    </subcellularLocation>
</comment>
<proteinExistence type="inferred from homology"/>
<evidence type="ECO:0000256" key="6">
    <source>
        <dbReference type="ARBA" id="ARBA00044633"/>
    </source>
</evidence>
<keyword evidence="7" id="KW-0963">Cytoplasm</keyword>
<dbReference type="Proteomes" id="UP001298681">
    <property type="component" value="Unassembled WGS sequence"/>
</dbReference>
<feature type="domain" description="Enolpyruvate transferase" evidence="8">
    <location>
        <begin position="8"/>
        <end position="407"/>
    </location>
</feature>
<keyword evidence="4 7" id="KW-0808">Transferase</keyword>
<comment type="caution">
    <text evidence="7">Lacks conserved residue(s) required for the propagation of feature annotation.</text>
</comment>
<keyword evidence="10" id="KW-1185">Reference proteome</keyword>
<evidence type="ECO:0000313" key="9">
    <source>
        <dbReference type="EMBL" id="MCG4609557.1"/>
    </source>
</evidence>
<dbReference type="InterPro" id="IPR013792">
    <property type="entry name" value="RNA3'P_cycl/enolpyr_Trfase_a/b"/>
</dbReference>
<evidence type="ECO:0000313" key="10">
    <source>
        <dbReference type="Proteomes" id="UP001298681"/>
    </source>
</evidence>
<evidence type="ECO:0000256" key="2">
    <source>
        <dbReference type="ARBA" id="ARBA00009948"/>
    </source>
</evidence>
<feature type="binding site" evidence="7">
    <location>
        <position position="21"/>
    </location>
    <ligand>
        <name>3-phosphoshikimate</name>
        <dbReference type="ChEBI" id="CHEBI:145989"/>
    </ligand>
</feature>
<evidence type="ECO:0000256" key="3">
    <source>
        <dbReference type="ARBA" id="ARBA00022605"/>
    </source>
</evidence>
<feature type="binding site" evidence="7">
    <location>
        <position position="22"/>
    </location>
    <ligand>
        <name>3-phosphoshikimate</name>
        <dbReference type="ChEBI" id="CHEBI:145989"/>
    </ligand>
</feature>
<feature type="binding site" evidence="7">
    <location>
        <position position="161"/>
    </location>
    <ligand>
        <name>3-phosphoshikimate</name>
        <dbReference type="ChEBI" id="CHEBI:145989"/>
    </ligand>
</feature>
<dbReference type="HAMAP" id="MF_00210">
    <property type="entry name" value="EPSP_synth"/>
    <property type="match status" value="1"/>
</dbReference>
<dbReference type="InterPro" id="IPR036968">
    <property type="entry name" value="Enolpyruvate_Tfrase_sf"/>
</dbReference>
<evidence type="ECO:0000256" key="5">
    <source>
        <dbReference type="ARBA" id="ARBA00023141"/>
    </source>
</evidence>
<dbReference type="Pfam" id="PF00275">
    <property type="entry name" value="EPSP_synthase"/>
    <property type="match status" value="1"/>
</dbReference>
<feature type="active site" description="Proton acceptor" evidence="7">
    <location>
        <position position="301"/>
    </location>
</feature>
<feature type="binding site" evidence="7">
    <location>
        <position position="374"/>
    </location>
    <ligand>
        <name>phosphoenolpyruvate</name>
        <dbReference type="ChEBI" id="CHEBI:58702"/>
    </ligand>
</feature>
<feature type="binding site" evidence="7">
    <location>
        <position position="332"/>
    </location>
    <ligand>
        <name>phosphoenolpyruvate</name>
        <dbReference type="ChEBI" id="CHEBI:58702"/>
    </ligand>
</feature>
<protein>
    <recommendedName>
        <fullName evidence="7">3-phosphoshikimate 1-carboxyvinyltransferase</fullName>
        <ecNumber evidence="7">2.5.1.19</ecNumber>
    </recommendedName>
    <alternativeName>
        <fullName evidence="7">5-enolpyruvylshikimate-3-phosphate synthase</fullName>
        <shortName evidence="7">EPSP synthase</shortName>
        <shortName evidence="7">EPSPS</shortName>
    </alternativeName>
</protein>
<evidence type="ECO:0000256" key="1">
    <source>
        <dbReference type="ARBA" id="ARBA00004811"/>
    </source>
</evidence>
<dbReference type="EMBL" id="JAKNHQ010000001">
    <property type="protein sequence ID" value="MCG4609557.1"/>
    <property type="molecule type" value="Genomic_DNA"/>
</dbReference>
<comment type="similarity">
    <text evidence="2 7">Belongs to the EPSP synthase family.</text>
</comment>
<dbReference type="RefSeq" id="WP_237966296.1">
    <property type="nucleotide sequence ID" value="NZ_JAKNHQ010000001.1"/>
</dbReference>